<name>A0A9P4MZE9_9PLEO</name>
<protein>
    <submittedName>
        <fullName evidence="1">Uncharacterized protein</fullName>
    </submittedName>
</protein>
<reference evidence="2" key="1">
    <citation type="journal article" date="2020" name="Stud. Mycol.">
        <title>101 Dothideomycetes genomes: A test case for predicting lifestyles and emergence of pathogens.</title>
        <authorList>
            <person name="Haridas S."/>
            <person name="Albert R."/>
            <person name="Binder M."/>
            <person name="Bloem J."/>
            <person name="LaButti K."/>
            <person name="Salamov A."/>
            <person name="Andreopoulos B."/>
            <person name="Baker S."/>
            <person name="Barry K."/>
            <person name="Bills G."/>
            <person name="Bluhm B."/>
            <person name="Cannon C."/>
            <person name="Castanera R."/>
            <person name="Culley D."/>
            <person name="Daum C."/>
            <person name="Ezra D."/>
            <person name="Gonzalez J."/>
            <person name="Henrissat B."/>
            <person name="Kuo A."/>
            <person name="Liang C."/>
            <person name="Lipzen A."/>
            <person name="Lutzoni F."/>
            <person name="Magnuson J."/>
            <person name="Mondo S."/>
            <person name="Nolan M."/>
            <person name="Ohm R."/>
            <person name="Pangilinan J."/>
            <person name="Park H.-J."/>
            <person name="Ramirez L."/>
            <person name="Alfaro M."/>
            <person name="Sun H."/>
            <person name="Tritt A."/>
            <person name="Yoshinaga Y."/>
            <person name="Zwiers L.-H."/>
            <person name="Turgeon B."/>
            <person name="Goodwin S."/>
            <person name="Spatafora J."/>
            <person name="Crous P."/>
            <person name="Grigoriev I."/>
        </authorList>
    </citation>
    <scope>NUCLEOTIDE SEQUENCE [LARGE SCALE GENOMIC DNA]</scope>
    <source>
        <strain evidence="2">CBS 304.66</strain>
    </source>
</reference>
<sequence length="201" mass="22411">MSDYVPYDVQDDLGLQLELFDGDVYVHVETQPAHSSPGLQCGVSVLPEGRVNAPKACDILGTSFLGSNHQFDDSFMDYGHSDFPVPKLRQQSITLLSKLHRERADDFQTHLIRDHDKAVRGLNNVAYQEASITEANIDKHVTNKNALIDHGLDVDSSVAACPVYKAKFEKLSVVQFHLIADHFGMKGFGAHNYVWRIGFAK</sequence>
<comment type="caution">
    <text evidence="1">The sequence shown here is derived from an EMBL/GenBank/DDBJ whole genome shotgun (WGS) entry which is preliminary data.</text>
</comment>
<organism evidence="1 2">
    <name type="scientific">Lojkania enalia</name>
    <dbReference type="NCBI Taxonomy" id="147567"/>
    <lineage>
        <taxon>Eukaryota</taxon>
        <taxon>Fungi</taxon>
        <taxon>Dikarya</taxon>
        <taxon>Ascomycota</taxon>
        <taxon>Pezizomycotina</taxon>
        <taxon>Dothideomycetes</taxon>
        <taxon>Pleosporomycetidae</taxon>
        <taxon>Pleosporales</taxon>
        <taxon>Pleosporales incertae sedis</taxon>
        <taxon>Lojkania</taxon>
    </lineage>
</organism>
<proteinExistence type="predicted"/>
<dbReference type="EMBL" id="ML986624">
    <property type="protein sequence ID" value="KAF2263625.1"/>
    <property type="molecule type" value="Genomic_DNA"/>
</dbReference>
<evidence type="ECO:0000313" key="2">
    <source>
        <dbReference type="Proteomes" id="UP000800093"/>
    </source>
</evidence>
<gene>
    <name evidence="1" type="ORF">CC78DRAFT_581342</name>
</gene>
<dbReference type="Proteomes" id="UP000800093">
    <property type="component" value="Unassembled WGS sequence"/>
</dbReference>
<keyword evidence="2" id="KW-1185">Reference proteome</keyword>
<evidence type="ECO:0000313" key="1">
    <source>
        <dbReference type="EMBL" id="KAF2263625.1"/>
    </source>
</evidence>
<accession>A0A9P4MZE9</accession>
<dbReference type="AlphaFoldDB" id="A0A9P4MZE9"/>